<dbReference type="EMBL" id="FQUQ01000002">
    <property type="protein sequence ID" value="SHF39834.1"/>
    <property type="molecule type" value="Genomic_DNA"/>
</dbReference>
<sequence length="139" mass="16477">METSNRTSRAFYQQLAKLFYAVAATDGKVRPEEIDELRKIVKNEWLSIDTSFDEYGTDFVYYILITFDWLYENDWDIKKAIPEFKIYKKNNEYLFRDPVNQLIFRTSAAIASAFAQRNKSELVFLSQLDIVLKNKEPLH</sequence>
<evidence type="ECO:0000313" key="2">
    <source>
        <dbReference type="Proteomes" id="UP000184287"/>
    </source>
</evidence>
<evidence type="ECO:0000313" key="1">
    <source>
        <dbReference type="EMBL" id="SHF39834.1"/>
    </source>
</evidence>
<evidence type="ECO:0008006" key="3">
    <source>
        <dbReference type="Google" id="ProtNLM"/>
    </source>
</evidence>
<reference evidence="2" key="1">
    <citation type="submission" date="2016-11" db="EMBL/GenBank/DDBJ databases">
        <authorList>
            <person name="Varghese N."/>
            <person name="Submissions S."/>
        </authorList>
    </citation>
    <scope>NUCLEOTIDE SEQUENCE [LARGE SCALE GENOMIC DNA]</scope>
    <source>
        <strain evidence="2">DSM 16990</strain>
    </source>
</reference>
<keyword evidence="2" id="KW-1185">Reference proteome</keyword>
<organism evidence="1 2">
    <name type="scientific">Pedobacter caeni</name>
    <dbReference type="NCBI Taxonomy" id="288992"/>
    <lineage>
        <taxon>Bacteria</taxon>
        <taxon>Pseudomonadati</taxon>
        <taxon>Bacteroidota</taxon>
        <taxon>Sphingobacteriia</taxon>
        <taxon>Sphingobacteriales</taxon>
        <taxon>Sphingobacteriaceae</taxon>
        <taxon>Pedobacter</taxon>
    </lineage>
</organism>
<proteinExistence type="predicted"/>
<dbReference type="RefSeq" id="WP_073231409.1">
    <property type="nucleotide sequence ID" value="NZ_FQUQ01000002.1"/>
</dbReference>
<dbReference type="AlphaFoldDB" id="A0A1M5BBE3"/>
<name>A0A1M5BBE3_9SPHI</name>
<dbReference type="OrthoDB" id="979732at2"/>
<protein>
    <recommendedName>
        <fullName evidence="3">Tellurite resistance protein TerB</fullName>
    </recommendedName>
</protein>
<dbReference type="STRING" id="288992.SAMN04488522_1021119"/>
<dbReference type="InterPro" id="IPR029024">
    <property type="entry name" value="TerB-like"/>
</dbReference>
<gene>
    <name evidence="1" type="ORF">SAMN04488522_1021119</name>
</gene>
<accession>A0A1M5BBE3</accession>
<dbReference type="Proteomes" id="UP000184287">
    <property type="component" value="Unassembled WGS sequence"/>
</dbReference>
<dbReference type="SUPFAM" id="SSF158682">
    <property type="entry name" value="TerB-like"/>
    <property type="match status" value="1"/>
</dbReference>